<dbReference type="SUPFAM" id="SSF57701">
    <property type="entry name" value="Zn2/Cys6 DNA-binding domain"/>
    <property type="match status" value="1"/>
</dbReference>
<accession>A0A4R8QRR4</accession>
<dbReference type="AlphaFoldDB" id="A0A4R8QRR4"/>
<dbReference type="CDD" id="cd00067">
    <property type="entry name" value="GAL4"/>
    <property type="match status" value="1"/>
</dbReference>
<evidence type="ECO:0000256" key="2">
    <source>
        <dbReference type="ARBA" id="ARBA00023242"/>
    </source>
</evidence>
<dbReference type="Gene3D" id="4.10.240.10">
    <property type="entry name" value="Zn(2)-C6 fungal-type DNA-binding domain"/>
    <property type="match status" value="1"/>
</dbReference>
<dbReference type="SUPFAM" id="SSF55811">
    <property type="entry name" value="Nudix"/>
    <property type="match status" value="1"/>
</dbReference>
<organism evidence="5 6">
    <name type="scientific">Colletotrichum spinosum</name>
    <dbReference type="NCBI Taxonomy" id="1347390"/>
    <lineage>
        <taxon>Eukaryota</taxon>
        <taxon>Fungi</taxon>
        <taxon>Dikarya</taxon>
        <taxon>Ascomycota</taxon>
        <taxon>Pezizomycotina</taxon>
        <taxon>Sordariomycetes</taxon>
        <taxon>Hypocreomycetidae</taxon>
        <taxon>Glomerellales</taxon>
        <taxon>Glomerellaceae</taxon>
        <taxon>Colletotrichum</taxon>
        <taxon>Colletotrichum orbiculare species complex</taxon>
    </lineage>
</organism>
<proteinExistence type="predicted"/>
<dbReference type="CDD" id="cd03676">
    <property type="entry name" value="NUDIX_Tnr3_like"/>
    <property type="match status" value="1"/>
</dbReference>
<dbReference type="SMART" id="SM00066">
    <property type="entry name" value="GAL4"/>
    <property type="match status" value="1"/>
</dbReference>
<gene>
    <name evidence="5" type="ORF">C8035_v004947</name>
</gene>
<dbReference type="Pfam" id="PF00172">
    <property type="entry name" value="Zn_clus"/>
    <property type="match status" value="1"/>
</dbReference>
<dbReference type="InterPro" id="IPR015797">
    <property type="entry name" value="NUDIX_hydrolase-like_dom_sf"/>
</dbReference>
<dbReference type="PANTHER" id="PTHR37534">
    <property type="entry name" value="TRANSCRIPTIONAL ACTIVATOR PROTEIN UGA3"/>
    <property type="match status" value="1"/>
</dbReference>
<dbReference type="PANTHER" id="PTHR37534:SF46">
    <property type="entry name" value="ZN(II)2CYS6 TRANSCRIPTION FACTOR (EUROFUNG)"/>
    <property type="match status" value="1"/>
</dbReference>
<dbReference type="InterPro" id="IPR001138">
    <property type="entry name" value="Zn2Cys6_DnaBD"/>
</dbReference>
<evidence type="ECO:0000313" key="5">
    <source>
        <dbReference type="EMBL" id="TDZ39996.1"/>
    </source>
</evidence>
<comment type="caution">
    <text evidence="5">The sequence shown here is derived from an EMBL/GenBank/DDBJ whole genome shotgun (WGS) entry which is preliminary data.</text>
</comment>
<dbReference type="Pfam" id="PF00293">
    <property type="entry name" value="NUDIX"/>
    <property type="match status" value="1"/>
</dbReference>
<dbReference type="Proteomes" id="UP000295083">
    <property type="component" value="Unassembled WGS sequence"/>
</dbReference>
<dbReference type="GO" id="GO:0044715">
    <property type="term" value="F:8-oxo-dGDP phosphatase activity"/>
    <property type="evidence" value="ECO:0007669"/>
    <property type="project" value="UniProtKB-ARBA"/>
</dbReference>
<dbReference type="GO" id="GO:0000981">
    <property type="term" value="F:DNA-binding transcription factor activity, RNA polymerase II-specific"/>
    <property type="evidence" value="ECO:0007669"/>
    <property type="project" value="InterPro"/>
</dbReference>
<keyword evidence="2" id="KW-0539">Nucleus</keyword>
<dbReference type="InterPro" id="IPR036864">
    <property type="entry name" value="Zn2-C6_fun-type_DNA-bd_sf"/>
</dbReference>
<feature type="domain" description="Zn(2)-C6 fungal-type" evidence="3">
    <location>
        <begin position="13"/>
        <end position="43"/>
    </location>
</feature>
<dbReference type="PROSITE" id="PS51462">
    <property type="entry name" value="NUDIX"/>
    <property type="match status" value="1"/>
</dbReference>
<feature type="domain" description="Nudix hydrolase" evidence="4">
    <location>
        <begin position="666"/>
        <end position="809"/>
    </location>
</feature>
<evidence type="ECO:0008006" key="7">
    <source>
        <dbReference type="Google" id="ProtNLM"/>
    </source>
</evidence>
<dbReference type="GO" id="GO:0008270">
    <property type="term" value="F:zinc ion binding"/>
    <property type="evidence" value="ECO:0007669"/>
    <property type="project" value="InterPro"/>
</dbReference>
<comment type="subcellular location">
    <subcellularLocation>
        <location evidence="1">Nucleus</location>
    </subcellularLocation>
</comment>
<dbReference type="GO" id="GO:0005634">
    <property type="term" value="C:nucleus"/>
    <property type="evidence" value="ECO:0007669"/>
    <property type="project" value="UniProtKB-SubCell"/>
</dbReference>
<dbReference type="Gene3D" id="3.90.79.10">
    <property type="entry name" value="Nucleoside Triphosphate Pyrophosphohydrolase"/>
    <property type="match status" value="1"/>
</dbReference>
<dbReference type="InterPro" id="IPR000086">
    <property type="entry name" value="NUDIX_hydrolase_dom"/>
</dbReference>
<dbReference type="PROSITE" id="PS50048">
    <property type="entry name" value="ZN2_CY6_FUNGAL_2"/>
    <property type="match status" value="1"/>
</dbReference>
<dbReference type="FunFam" id="3.90.79.10:FF:000019">
    <property type="entry name" value="Thiamin pyrophosphokinase, putative"/>
    <property type="match status" value="1"/>
</dbReference>
<evidence type="ECO:0000313" key="6">
    <source>
        <dbReference type="Proteomes" id="UP000295083"/>
    </source>
</evidence>
<keyword evidence="6" id="KW-1185">Reference proteome</keyword>
<protein>
    <recommendedName>
        <fullName evidence="7">Nudix hydrolase domain-containing protein</fullName>
    </recommendedName>
</protein>
<evidence type="ECO:0000259" key="3">
    <source>
        <dbReference type="PROSITE" id="PS50048"/>
    </source>
</evidence>
<dbReference type="InterPro" id="IPR021858">
    <property type="entry name" value="Fun_TF"/>
</dbReference>
<reference evidence="5 6" key="1">
    <citation type="submission" date="2018-11" db="EMBL/GenBank/DDBJ databases">
        <title>Genome sequence and assembly of Colletotrichum spinosum.</title>
        <authorList>
            <person name="Gan P."/>
            <person name="Shirasu K."/>
        </authorList>
    </citation>
    <scope>NUCLEOTIDE SEQUENCE [LARGE SCALE GENOMIC DNA]</scope>
    <source>
        <strain evidence="5 6">CBS 515.97</strain>
    </source>
</reference>
<dbReference type="Pfam" id="PF11951">
    <property type="entry name" value="Fungal_trans_2"/>
    <property type="match status" value="1"/>
</dbReference>
<dbReference type="EMBL" id="QAPG01000007">
    <property type="protein sequence ID" value="TDZ39996.1"/>
    <property type="molecule type" value="Genomic_DNA"/>
</dbReference>
<evidence type="ECO:0000259" key="4">
    <source>
        <dbReference type="PROSITE" id="PS51462"/>
    </source>
</evidence>
<sequence length="847" mass="93896">MSGTTSHKRKRTGCLGCRARRKKCDEARPVCSACSRKGQECVWPDNWRTPQTTSTFHPQGPSFVVDLSSPAGTPERENAQSTLPMRVVSRSSAVSPARRRRKDPSPGISHLPLVTVAGLDDQDDFHFLLQHFMTRSMETMCPDAVDIEMSVSTLVPVIVTDDLVRRSMMAVSSLQYMLGNPTSPKANKLFASCYSGALSAMRTRLALAGTPGHDARPDALAAAGILLAMMSVTKGEPFSLHVDFTCHVLIDMPASVRWGIDQKFYRHTLRITMYMLIESSLEEPGGVDTPARLKRQDNMQKLAELLWEADRRAAPAELDRECGLYQTSFITGLLTITHLSRLQEPQSHAFCGETERLAQLAAIEMQILAWQPPAHQEASTTVGKIWSLWRLAFLMLLYESPVNGAFWKPVTRRECFEAFMDELDRIPRDFFGYTAMMWPMFVMGSHAQSPKHRRVVREILTRTCDSLASQAPMVLSGFLNAVWDVPTSLGAERSPLVDVPCVFDIDPQLEFPLRTIVIHTYDAQTTLMASELRPPAQADYLPLVNKVDNVPLDFDFDTLYKLLLPNDPRPQGFILTATVARLPWTADFRIDHDERVVRLADTTSTDGPDPGRAATAALQRVVDGAIALGDAFPSVNGRHSEPFRVLGANHPVSIERFPAPLFGISSRGAHMTAYVKTADGLRIWVPRRSAHLFTYPDLLDTTVAGGVKADDSPLDCILAEASEEASLPAAFVRDNARAVGAVTYVSMNEARGTFFPTVLYCYDLELPESIVPTPGDDEVSAFELMSIDQVKAAMLGEQFKPNCVLVMLDFFIRHNVVTAENEERYVEILTRLHRPLPVPTSPGGGRP</sequence>
<dbReference type="PROSITE" id="PS00463">
    <property type="entry name" value="ZN2_CY6_FUNGAL_1"/>
    <property type="match status" value="1"/>
</dbReference>
<name>A0A4R8QRR4_9PEZI</name>
<evidence type="ECO:0000256" key="1">
    <source>
        <dbReference type="ARBA" id="ARBA00004123"/>
    </source>
</evidence>